<feature type="region of interest" description="Disordered" evidence="1">
    <location>
        <begin position="132"/>
        <end position="256"/>
    </location>
</feature>
<reference evidence="2 3" key="1">
    <citation type="journal article" date="2020" name="Nature">
        <title>Six reference-quality genomes reveal evolution of bat adaptations.</title>
        <authorList>
            <person name="Jebb D."/>
            <person name="Huang Z."/>
            <person name="Pippel M."/>
            <person name="Hughes G.M."/>
            <person name="Lavrichenko K."/>
            <person name="Devanna P."/>
            <person name="Winkler S."/>
            <person name="Jermiin L.S."/>
            <person name="Skirmuntt E.C."/>
            <person name="Katzourakis A."/>
            <person name="Burkitt-Gray L."/>
            <person name="Ray D.A."/>
            <person name="Sullivan K.A.M."/>
            <person name="Roscito J.G."/>
            <person name="Kirilenko B.M."/>
            <person name="Davalos L.M."/>
            <person name="Corthals A.P."/>
            <person name="Power M.L."/>
            <person name="Jones G."/>
            <person name="Ransome R.D."/>
            <person name="Dechmann D.K.N."/>
            <person name="Locatelli A.G."/>
            <person name="Puechmaille S.J."/>
            <person name="Fedrigo O."/>
            <person name="Jarvis E.D."/>
            <person name="Hiller M."/>
            <person name="Vernes S.C."/>
            <person name="Myers E.W."/>
            <person name="Teeling E.C."/>
        </authorList>
    </citation>
    <scope>NUCLEOTIDE SEQUENCE [LARGE SCALE GENOMIC DNA]</scope>
    <source>
        <strain evidence="2">MRouAeg1</strain>
        <tissue evidence="2">Muscle</tissue>
    </source>
</reference>
<dbReference type="AlphaFoldDB" id="A0A7J8IUA2"/>
<evidence type="ECO:0000313" key="2">
    <source>
        <dbReference type="EMBL" id="KAF6487745.1"/>
    </source>
</evidence>
<dbReference type="Pfam" id="PF05477">
    <property type="entry name" value="SURF2"/>
    <property type="match status" value="1"/>
</dbReference>
<evidence type="ECO:0000256" key="1">
    <source>
        <dbReference type="SAM" id="MobiDB-lite"/>
    </source>
</evidence>
<organism evidence="2 3">
    <name type="scientific">Rousettus aegyptiacus</name>
    <name type="common">Egyptian fruit bat</name>
    <name type="synonym">Pteropus aegyptiacus</name>
    <dbReference type="NCBI Taxonomy" id="9407"/>
    <lineage>
        <taxon>Eukaryota</taxon>
        <taxon>Metazoa</taxon>
        <taxon>Chordata</taxon>
        <taxon>Craniata</taxon>
        <taxon>Vertebrata</taxon>
        <taxon>Euteleostomi</taxon>
        <taxon>Mammalia</taxon>
        <taxon>Eutheria</taxon>
        <taxon>Laurasiatheria</taxon>
        <taxon>Chiroptera</taxon>
        <taxon>Yinpterochiroptera</taxon>
        <taxon>Pteropodoidea</taxon>
        <taxon>Pteropodidae</taxon>
        <taxon>Rousettinae</taxon>
        <taxon>Rousettus</taxon>
    </lineage>
</organism>
<dbReference type="PANTHER" id="PTHR34348:SF1">
    <property type="entry name" value="SURFEIT LOCUS PROTEIN 2"/>
    <property type="match status" value="1"/>
</dbReference>
<sequence>MDAPPADVRAFLREHPSLRLEPGTGKVKCSLTGHELPCRLPELQVYTSGKKYRRLAGAAPAFDYAEFEPHIVPSTKNPRQLFCKLTLRHINKAPEHVLRHTQGRRYQKALRKYEECQKQGVEFVPSCLLHKQRRGDQVGGDRPPRPRAAFWEPESSDGDGAVPSDSDDSMTDLYPPELTTGKDLGGAEPRDSTNDSRTDKDGKPRHDREQGPGDREREAGREPALKRGKKQLGSSQKKFKGHHCKPKRFRSSKQLG</sequence>
<dbReference type="EMBL" id="JACASE010000003">
    <property type="protein sequence ID" value="KAF6487745.1"/>
    <property type="molecule type" value="Genomic_DNA"/>
</dbReference>
<comment type="caution">
    <text evidence="2">The sequence shown here is derived from an EMBL/GenBank/DDBJ whole genome shotgun (WGS) entry which is preliminary data.</text>
</comment>
<protein>
    <submittedName>
        <fullName evidence="2">Surfeit 2</fullName>
    </submittedName>
</protein>
<name>A0A7J8IUA2_ROUAE</name>
<accession>A0A7J8IUA2</accession>
<proteinExistence type="predicted"/>
<feature type="compositionally biased region" description="Basic residues" evidence="1">
    <location>
        <begin position="237"/>
        <end position="256"/>
    </location>
</feature>
<dbReference type="Proteomes" id="UP000593571">
    <property type="component" value="Unassembled WGS sequence"/>
</dbReference>
<gene>
    <name evidence="2" type="ORF">HJG63_018722</name>
</gene>
<dbReference type="InterPro" id="IPR008833">
    <property type="entry name" value="Surf2"/>
</dbReference>
<evidence type="ECO:0000313" key="3">
    <source>
        <dbReference type="Proteomes" id="UP000593571"/>
    </source>
</evidence>
<dbReference type="PANTHER" id="PTHR34348">
    <property type="entry name" value="SURFEIT LOCUS PROTEIN 2"/>
    <property type="match status" value="1"/>
</dbReference>
<feature type="compositionally biased region" description="Basic and acidic residues" evidence="1">
    <location>
        <begin position="188"/>
        <end position="225"/>
    </location>
</feature>
<dbReference type="OrthoDB" id="127285at2759"/>
<keyword evidence="3" id="KW-1185">Reference proteome</keyword>